<keyword evidence="2" id="KW-1185">Reference proteome</keyword>
<proteinExistence type="predicted"/>
<sequence length="84" mass="10243">MEKWKYNKSLFVYVEKQNQTNTRAQMIVQYYTHEQTPRKYTREQIVEYYFLPFEKQISANACEQIPKKSTLKSKQDTNIVRDIL</sequence>
<evidence type="ECO:0000313" key="2">
    <source>
        <dbReference type="Proteomes" id="UP000249248"/>
    </source>
</evidence>
<name>A0A2W1N331_9FLAO</name>
<dbReference type="AlphaFoldDB" id="A0A2W1N331"/>
<dbReference type="Proteomes" id="UP000249248">
    <property type="component" value="Unassembled WGS sequence"/>
</dbReference>
<organism evidence="1 2">
    <name type="scientific">Putridiphycobacter roseus</name>
    <dbReference type="NCBI Taxonomy" id="2219161"/>
    <lineage>
        <taxon>Bacteria</taxon>
        <taxon>Pseudomonadati</taxon>
        <taxon>Bacteroidota</taxon>
        <taxon>Flavobacteriia</taxon>
        <taxon>Flavobacteriales</taxon>
        <taxon>Crocinitomicaceae</taxon>
        <taxon>Putridiphycobacter</taxon>
    </lineage>
</organism>
<evidence type="ECO:0000313" key="1">
    <source>
        <dbReference type="EMBL" id="PZE18727.1"/>
    </source>
</evidence>
<reference evidence="1 2" key="1">
    <citation type="submission" date="2018-06" db="EMBL/GenBank/DDBJ databases">
        <title>The draft genome sequence of Crocinitomix sp. SM1701.</title>
        <authorList>
            <person name="Zhang X."/>
        </authorList>
    </citation>
    <scope>NUCLEOTIDE SEQUENCE [LARGE SCALE GENOMIC DNA]</scope>
    <source>
        <strain evidence="1 2">SM1701</strain>
    </source>
</reference>
<gene>
    <name evidence="1" type="ORF">DNU06_02550</name>
</gene>
<protein>
    <submittedName>
        <fullName evidence="1">Uncharacterized protein</fullName>
    </submittedName>
</protein>
<comment type="caution">
    <text evidence="1">The sequence shown here is derived from an EMBL/GenBank/DDBJ whole genome shotgun (WGS) entry which is preliminary data.</text>
</comment>
<accession>A0A2W1N331</accession>
<dbReference type="EMBL" id="QKSB01000001">
    <property type="protein sequence ID" value="PZE18727.1"/>
    <property type="molecule type" value="Genomic_DNA"/>
</dbReference>